<evidence type="ECO:0000256" key="1">
    <source>
        <dbReference type="ARBA" id="ARBA00022679"/>
    </source>
</evidence>
<dbReference type="HAMAP" id="MF_03130">
    <property type="entry name" value="mec17"/>
    <property type="match status" value="1"/>
</dbReference>
<sequence>EVAFDFTGVLDEGVAKLDNHTLTRLNPRRCWALQWAIDHMGALSTQAQKLRRQLTSYDKLLDSDDEQKLYLLWEKHPEKQNVSIVIGMLKVGKKKLFLLNEKQQNYEVEALCVLDFFVHESRQRQGFGHVLFDAMLVEEVLQPYQLAIDRPSNPFLCFIHKHYEISEPLWQSTNFVVFRSFFDDHQPRTNGRGFQSHSMSEKQSSRPNSRSSSISASPRHCFSHRGDSASGIIHGTAPVDARPTYAPDTPQGRKNTRDFGHTSLW</sequence>
<gene>
    <name evidence="5" type="ORF">PFISCL1PPCAC_24611</name>
</gene>
<dbReference type="Proteomes" id="UP001432322">
    <property type="component" value="Unassembled WGS sequence"/>
</dbReference>
<dbReference type="Pfam" id="PF05301">
    <property type="entry name" value="Acetyltransf_16"/>
    <property type="match status" value="1"/>
</dbReference>
<evidence type="ECO:0000256" key="3">
    <source>
        <dbReference type="SAM" id="MobiDB-lite"/>
    </source>
</evidence>
<name>A0AAV5WRI2_9BILA</name>
<dbReference type="AlphaFoldDB" id="A0AAV5WRI2"/>
<evidence type="ECO:0000313" key="6">
    <source>
        <dbReference type="Proteomes" id="UP001432322"/>
    </source>
</evidence>
<protein>
    <recommendedName>
        <fullName evidence="4">N-acetyltransferase domain-containing protein</fullName>
    </recommendedName>
</protein>
<dbReference type="InterPro" id="IPR038746">
    <property type="entry name" value="Atat"/>
</dbReference>
<feature type="non-terminal residue" evidence="5">
    <location>
        <position position="1"/>
    </location>
</feature>
<dbReference type="Gene3D" id="3.40.630.30">
    <property type="match status" value="1"/>
</dbReference>
<keyword evidence="1" id="KW-0808">Transferase</keyword>
<evidence type="ECO:0000259" key="4">
    <source>
        <dbReference type="PROSITE" id="PS51730"/>
    </source>
</evidence>
<accession>A0AAV5WRI2</accession>
<dbReference type="EMBL" id="BTSY01000006">
    <property type="protein sequence ID" value="GMT33314.1"/>
    <property type="molecule type" value="Genomic_DNA"/>
</dbReference>
<dbReference type="PANTHER" id="PTHR12327:SF0">
    <property type="entry name" value="ALPHA-TUBULIN N-ACETYLTRANSFERASE 1"/>
    <property type="match status" value="1"/>
</dbReference>
<dbReference type="PROSITE" id="PS51730">
    <property type="entry name" value="GNAT_ATAT"/>
    <property type="match status" value="1"/>
</dbReference>
<keyword evidence="6" id="KW-1185">Reference proteome</keyword>
<keyword evidence="2" id="KW-0012">Acyltransferase</keyword>
<feature type="compositionally biased region" description="Polar residues" evidence="3">
    <location>
        <begin position="189"/>
        <end position="198"/>
    </location>
</feature>
<feature type="compositionally biased region" description="Low complexity" evidence="3">
    <location>
        <begin position="205"/>
        <end position="219"/>
    </location>
</feature>
<dbReference type="PANTHER" id="PTHR12327">
    <property type="entry name" value="ALPHA-TUBULIN N-ACETYLTRANSFERASE 1"/>
    <property type="match status" value="1"/>
</dbReference>
<reference evidence="5" key="1">
    <citation type="submission" date="2023-10" db="EMBL/GenBank/DDBJ databases">
        <title>Genome assembly of Pristionchus species.</title>
        <authorList>
            <person name="Yoshida K."/>
            <person name="Sommer R.J."/>
        </authorList>
    </citation>
    <scope>NUCLEOTIDE SEQUENCE</scope>
    <source>
        <strain evidence="5">RS5133</strain>
    </source>
</reference>
<comment type="caution">
    <text evidence="5">The sequence shown here is derived from an EMBL/GenBank/DDBJ whole genome shotgun (WGS) entry which is preliminary data.</text>
</comment>
<evidence type="ECO:0000256" key="2">
    <source>
        <dbReference type="ARBA" id="ARBA00023315"/>
    </source>
</evidence>
<feature type="region of interest" description="Disordered" evidence="3">
    <location>
        <begin position="189"/>
        <end position="265"/>
    </location>
</feature>
<evidence type="ECO:0000313" key="5">
    <source>
        <dbReference type="EMBL" id="GMT33314.1"/>
    </source>
</evidence>
<dbReference type="GO" id="GO:0019799">
    <property type="term" value="F:tubulin N-acetyltransferase activity"/>
    <property type="evidence" value="ECO:0007669"/>
    <property type="project" value="InterPro"/>
</dbReference>
<proteinExistence type="inferred from homology"/>
<dbReference type="InterPro" id="IPR007965">
    <property type="entry name" value="GNAT_ATAT"/>
</dbReference>
<dbReference type="GO" id="GO:0005874">
    <property type="term" value="C:microtubule"/>
    <property type="evidence" value="ECO:0007669"/>
    <property type="project" value="InterPro"/>
</dbReference>
<organism evidence="5 6">
    <name type="scientific">Pristionchus fissidentatus</name>
    <dbReference type="NCBI Taxonomy" id="1538716"/>
    <lineage>
        <taxon>Eukaryota</taxon>
        <taxon>Metazoa</taxon>
        <taxon>Ecdysozoa</taxon>
        <taxon>Nematoda</taxon>
        <taxon>Chromadorea</taxon>
        <taxon>Rhabditida</taxon>
        <taxon>Rhabditina</taxon>
        <taxon>Diplogasteromorpha</taxon>
        <taxon>Diplogasteroidea</taxon>
        <taxon>Neodiplogasteridae</taxon>
        <taxon>Pristionchus</taxon>
    </lineage>
</organism>
<feature type="domain" description="N-acetyltransferase" evidence="4">
    <location>
        <begin position="1"/>
        <end position="182"/>
    </location>
</feature>
<feature type="compositionally biased region" description="Basic and acidic residues" evidence="3">
    <location>
        <begin position="255"/>
        <end position="265"/>
    </location>
</feature>